<keyword evidence="2" id="KW-1133">Transmembrane helix</keyword>
<accession>A0A495K336</accession>
<reference evidence="3 4" key="1">
    <citation type="submission" date="2018-10" db="EMBL/GenBank/DDBJ databases">
        <title>Sequencing the genomes of 1000 actinobacteria strains.</title>
        <authorList>
            <person name="Klenk H.-P."/>
        </authorList>
    </citation>
    <scope>NUCLEOTIDE SEQUENCE [LARGE SCALE GENOMIC DNA]</scope>
    <source>
        <strain evidence="3 4">DSM 44343</strain>
    </source>
</reference>
<dbReference type="AlphaFoldDB" id="A0A495K336"/>
<evidence type="ECO:0000313" key="4">
    <source>
        <dbReference type="Proteomes" id="UP000274762"/>
    </source>
</evidence>
<evidence type="ECO:0000256" key="2">
    <source>
        <dbReference type="SAM" id="Phobius"/>
    </source>
</evidence>
<feature type="transmembrane region" description="Helical" evidence="2">
    <location>
        <begin position="63"/>
        <end position="86"/>
    </location>
</feature>
<comment type="caution">
    <text evidence="3">The sequence shown here is derived from an EMBL/GenBank/DDBJ whole genome shotgun (WGS) entry which is preliminary data.</text>
</comment>
<proteinExistence type="predicted"/>
<keyword evidence="2" id="KW-0812">Transmembrane</keyword>
<evidence type="ECO:0000313" key="3">
    <source>
        <dbReference type="EMBL" id="RKR95687.1"/>
    </source>
</evidence>
<keyword evidence="2" id="KW-0472">Membrane</keyword>
<dbReference type="Proteomes" id="UP000274762">
    <property type="component" value="Unassembled WGS sequence"/>
</dbReference>
<feature type="transmembrane region" description="Helical" evidence="2">
    <location>
        <begin position="117"/>
        <end position="143"/>
    </location>
</feature>
<organism evidence="3 4">
    <name type="scientific">Williamsia marianensis</name>
    <dbReference type="NCBI Taxonomy" id="85044"/>
    <lineage>
        <taxon>Bacteria</taxon>
        <taxon>Bacillati</taxon>
        <taxon>Actinomycetota</taxon>
        <taxon>Actinomycetes</taxon>
        <taxon>Mycobacteriales</taxon>
        <taxon>Nocardiaceae</taxon>
        <taxon>Williamsia</taxon>
    </lineage>
</organism>
<evidence type="ECO:0000256" key="1">
    <source>
        <dbReference type="SAM" id="MobiDB-lite"/>
    </source>
</evidence>
<name>A0A495K336_WILMA</name>
<protein>
    <submittedName>
        <fullName evidence="3">Uncharacterized protein DUF3159</fullName>
    </submittedName>
</protein>
<feature type="compositionally biased region" description="Basic and acidic residues" evidence="1">
    <location>
        <begin position="1"/>
        <end position="19"/>
    </location>
</feature>
<feature type="region of interest" description="Disordered" evidence="1">
    <location>
        <begin position="1"/>
        <end position="26"/>
    </location>
</feature>
<feature type="transmembrane region" description="Helical" evidence="2">
    <location>
        <begin position="196"/>
        <end position="220"/>
    </location>
</feature>
<dbReference type="Pfam" id="PF11361">
    <property type="entry name" value="DUF3159"/>
    <property type="match status" value="1"/>
</dbReference>
<feature type="transmembrane region" description="Helical" evidence="2">
    <location>
        <begin position="164"/>
        <end position="184"/>
    </location>
</feature>
<feature type="transmembrane region" description="Helical" evidence="2">
    <location>
        <begin position="93"/>
        <end position="111"/>
    </location>
</feature>
<feature type="region of interest" description="Disordered" evidence="1">
    <location>
        <begin position="230"/>
        <end position="276"/>
    </location>
</feature>
<gene>
    <name evidence="3" type="ORF">DFJ75_2513</name>
</gene>
<sequence length="276" mass="29636">MRADGSAHRQQPDGDERVSPNDIPGDADMADAPTLTLLEQMGGVSGLIYSSVPILVFVPANSLWNLTVAIYAALATALVIFLVRLVRREPIQPAISGVIGVAVCAFIAHRTGNAKGFFLFGIWTTLLYAGVFVVSIIVRWPLVGVIWNTLNGNGTDWRRHRRTLIAYDIATAIWAALFGVRYLVQSFLYDHDETGALAIARIGMGWPLTAAAVVATFFLVRWAHKEESVDQDAVAAGPGPDEVTFRGTGTRVVDGVSEDNAPEQPDGASGQAPPAR</sequence>
<dbReference type="EMBL" id="RBKV01000001">
    <property type="protein sequence ID" value="RKR95687.1"/>
    <property type="molecule type" value="Genomic_DNA"/>
</dbReference>
<dbReference type="InterPro" id="IPR016566">
    <property type="entry name" value="UCP010219"/>
</dbReference>